<evidence type="ECO:0008006" key="3">
    <source>
        <dbReference type="Google" id="ProtNLM"/>
    </source>
</evidence>
<evidence type="ECO:0000313" key="2">
    <source>
        <dbReference type="Proteomes" id="UP000053573"/>
    </source>
</evidence>
<reference evidence="2" key="1">
    <citation type="journal article" date="2015" name="PLoS Genet.">
        <title>The dynamic genome and transcriptome of the human fungal pathogen Blastomyces and close relative Emmonsia.</title>
        <authorList>
            <person name="Munoz J.F."/>
            <person name="Gauthier G.M."/>
            <person name="Desjardins C.A."/>
            <person name="Gallo J.E."/>
            <person name="Holder J."/>
            <person name="Sullivan T.D."/>
            <person name="Marty A.J."/>
            <person name="Carmen J.C."/>
            <person name="Chen Z."/>
            <person name="Ding L."/>
            <person name="Gujja S."/>
            <person name="Magrini V."/>
            <person name="Misas E."/>
            <person name="Mitreva M."/>
            <person name="Priest M."/>
            <person name="Saif S."/>
            <person name="Whiston E.A."/>
            <person name="Young S."/>
            <person name="Zeng Q."/>
            <person name="Goldman W.E."/>
            <person name="Mardis E.R."/>
            <person name="Taylor J.W."/>
            <person name="McEwen J.G."/>
            <person name="Clay O.K."/>
            <person name="Klein B.S."/>
            <person name="Cuomo C.A."/>
        </authorList>
    </citation>
    <scope>NUCLEOTIDE SEQUENCE [LARGE SCALE GENOMIC DNA]</scope>
    <source>
        <strain evidence="2">UAMH 139</strain>
    </source>
</reference>
<gene>
    <name evidence="1" type="ORF">EMPG_17206</name>
</gene>
<organism evidence="1 2">
    <name type="scientific">Blastomyces silverae</name>
    <dbReference type="NCBI Taxonomy" id="2060906"/>
    <lineage>
        <taxon>Eukaryota</taxon>
        <taxon>Fungi</taxon>
        <taxon>Dikarya</taxon>
        <taxon>Ascomycota</taxon>
        <taxon>Pezizomycotina</taxon>
        <taxon>Eurotiomycetes</taxon>
        <taxon>Eurotiomycetidae</taxon>
        <taxon>Onygenales</taxon>
        <taxon>Ajellomycetaceae</taxon>
        <taxon>Blastomyces</taxon>
    </lineage>
</organism>
<protein>
    <recommendedName>
        <fullName evidence="3">SnoaL-like domain-containing protein</fullName>
    </recommendedName>
</protein>
<dbReference type="AlphaFoldDB" id="A0A0H1B8K4"/>
<sequence>MAPPSKRIETAQKFIANFNTLSAETFPVTVKEYMESESSNQVTVWASSRAMFRDEVKDDGVSEAEWAYEGEYVFLLWMDETGEKLVKSVEFLDSQKTVKLLELMQRAAANKAKKNA</sequence>
<proteinExistence type="predicted"/>
<comment type="caution">
    <text evidence="1">The sequence shown here is derived from an EMBL/GenBank/DDBJ whole genome shotgun (WGS) entry which is preliminary data.</text>
</comment>
<dbReference type="EMBL" id="LDEV01002852">
    <property type="protein sequence ID" value="KLJ07302.1"/>
    <property type="molecule type" value="Genomic_DNA"/>
</dbReference>
<dbReference type="OrthoDB" id="3758478at2759"/>
<dbReference type="STRING" id="2060906.A0A0H1B8K4"/>
<accession>A0A0H1B8K4</accession>
<name>A0A0H1B8K4_9EURO</name>
<dbReference type="Proteomes" id="UP000053573">
    <property type="component" value="Unassembled WGS sequence"/>
</dbReference>
<keyword evidence="2" id="KW-1185">Reference proteome</keyword>
<evidence type="ECO:0000313" key="1">
    <source>
        <dbReference type="EMBL" id="KLJ07302.1"/>
    </source>
</evidence>